<evidence type="ECO:0000256" key="5">
    <source>
        <dbReference type="ARBA" id="ARBA00023277"/>
    </source>
</evidence>
<dbReference type="Gene3D" id="2.60.40.10">
    <property type="entry name" value="Immunoglobulins"/>
    <property type="match status" value="2"/>
</dbReference>
<dbReference type="Pfam" id="PF18962">
    <property type="entry name" value="Por_Secre_tail"/>
    <property type="match status" value="1"/>
</dbReference>
<feature type="chain" id="PRO_5046914500" description="chitinase" evidence="6">
    <location>
        <begin position="22"/>
        <end position="869"/>
    </location>
</feature>
<evidence type="ECO:0000256" key="4">
    <source>
        <dbReference type="ARBA" id="ARBA00023024"/>
    </source>
</evidence>
<dbReference type="InterPro" id="IPR003610">
    <property type="entry name" value="CBM5/12"/>
</dbReference>
<dbReference type="Pfam" id="PF17957">
    <property type="entry name" value="Big_7"/>
    <property type="match status" value="2"/>
</dbReference>
<evidence type="ECO:0000313" key="9">
    <source>
        <dbReference type="Proteomes" id="UP000798808"/>
    </source>
</evidence>
<dbReference type="InterPro" id="IPR017853">
    <property type="entry name" value="GH"/>
</dbReference>
<evidence type="ECO:0000256" key="2">
    <source>
        <dbReference type="ARBA" id="ARBA00012729"/>
    </source>
</evidence>
<dbReference type="PANTHER" id="PTHR11177">
    <property type="entry name" value="CHITINASE"/>
    <property type="match status" value="1"/>
</dbReference>
<dbReference type="InterPro" id="IPR013783">
    <property type="entry name" value="Ig-like_fold"/>
</dbReference>
<dbReference type="Pfam" id="PF14600">
    <property type="entry name" value="CBM_5_12_2"/>
    <property type="match status" value="1"/>
</dbReference>
<reference evidence="8 9" key="1">
    <citation type="submission" date="2019-02" db="EMBL/GenBank/DDBJ databases">
        <authorList>
            <person name="Goldberg S.R."/>
            <person name="Haltli B.A."/>
            <person name="Correa H."/>
            <person name="Russell K.G."/>
        </authorList>
    </citation>
    <scope>NUCLEOTIDE SEQUENCE [LARGE SCALE GENOMIC DNA]</scope>
    <source>
        <strain evidence="8 9">JCM 16186</strain>
    </source>
</reference>
<dbReference type="PANTHER" id="PTHR11177:SF317">
    <property type="entry name" value="CHITINASE 12-RELATED"/>
    <property type="match status" value="1"/>
</dbReference>
<dbReference type="RefSeq" id="WP_155175611.1">
    <property type="nucleotide sequence ID" value="NZ_BAAAFL010000012.1"/>
</dbReference>
<keyword evidence="4" id="KW-0146">Chitin degradation</keyword>
<name>A0ABW9RX26_9BACT</name>
<dbReference type="InterPro" id="IPR011583">
    <property type="entry name" value="Chitinase_II/V-like_cat"/>
</dbReference>
<comment type="caution">
    <text evidence="8">The sequence shown here is derived from an EMBL/GenBank/DDBJ whole genome shotgun (WGS) entry which is preliminary data.</text>
</comment>
<dbReference type="Pfam" id="PF00704">
    <property type="entry name" value="Glyco_hydro_18"/>
    <property type="match status" value="1"/>
</dbReference>
<keyword evidence="3" id="KW-0378">Hydrolase</keyword>
<proteinExistence type="predicted"/>
<evidence type="ECO:0000256" key="6">
    <source>
        <dbReference type="SAM" id="SignalP"/>
    </source>
</evidence>
<dbReference type="InterPro" id="IPR026444">
    <property type="entry name" value="Secre_tail"/>
</dbReference>
<dbReference type="InterPro" id="IPR032798">
    <property type="entry name" value="CBM_5_12_2"/>
</dbReference>
<accession>A0ABW9RX26</accession>
<organism evidence="8 9">
    <name type="scientific">Fulvivirga kasyanovii</name>
    <dbReference type="NCBI Taxonomy" id="396812"/>
    <lineage>
        <taxon>Bacteria</taxon>
        <taxon>Pseudomonadati</taxon>
        <taxon>Bacteroidota</taxon>
        <taxon>Cytophagia</taxon>
        <taxon>Cytophagales</taxon>
        <taxon>Fulvivirgaceae</taxon>
        <taxon>Fulvivirga</taxon>
    </lineage>
</organism>
<keyword evidence="9" id="KW-1185">Reference proteome</keyword>
<dbReference type="Proteomes" id="UP000798808">
    <property type="component" value="Unassembled WGS sequence"/>
</dbReference>
<gene>
    <name evidence="8" type="ORF">E1163_25090</name>
</gene>
<dbReference type="Pfam" id="PF02839">
    <property type="entry name" value="CBM_5_12"/>
    <property type="match status" value="2"/>
</dbReference>
<dbReference type="Gene3D" id="2.10.10.20">
    <property type="entry name" value="Carbohydrate-binding module superfamily 5/12"/>
    <property type="match status" value="3"/>
</dbReference>
<dbReference type="SMART" id="SM00636">
    <property type="entry name" value="Glyco_18"/>
    <property type="match status" value="1"/>
</dbReference>
<dbReference type="InterPro" id="IPR050314">
    <property type="entry name" value="Glycosyl_Hydrlase_18"/>
</dbReference>
<feature type="signal peptide" evidence="6">
    <location>
        <begin position="1"/>
        <end position="21"/>
    </location>
</feature>
<dbReference type="InterPro" id="IPR001223">
    <property type="entry name" value="Glyco_hydro18_cat"/>
</dbReference>
<protein>
    <recommendedName>
        <fullName evidence="2">chitinase</fullName>
        <ecNumber evidence="2">3.2.1.14</ecNumber>
    </recommendedName>
</protein>
<evidence type="ECO:0000256" key="3">
    <source>
        <dbReference type="ARBA" id="ARBA00022801"/>
    </source>
</evidence>
<dbReference type="PROSITE" id="PS51910">
    <property type="entry name" value="GH18_2"/>
    <property type="match status" value="1"/>
</dbReference>
<evidence type="ECO:0000259" key="7">
    <source>
        <dbReference type="PROSITE" id="PS51910"/>
    </source>
</evidence>
<feature type="domain" description="GH18" evidence="7">
    <location>
        <begin position="87"/>
        <end position="474"/>
    </location>
</feature>
<dbReference type="SUPFAM" id="SSF51445">
    <property type="entry name" value="(Trans)glycosidases"/>
    <property type="match status" value="1"/>
</dbReference>
<dbReference type="InterPro" id="IPR036573">
    <property type="entry name" value="CBM_sf_5/12"/>
</dbReference>
<dbReference type="EC" id="3.2.1.14" evidence="2"/>
<keyword evidence="6" id="KW-0732">Signal</keyword>
<dbReference type="SMART" id="SM00495">
    <property type="entry name" value="ChtBD3"/>
    <property type="match status" value="3"/>
</dbReference>
<keyword evidence="4" id="KW-0624">Polysaccharide degradation</keyword>
<sequence length="869" mass="94586">MKKQPVLTLILLILGVICAQAQYEFPDCATPWDPNNAEHTQGDKVSYNGLNYEAKWYTNTTPGSDGSWQNLGACGDGGLGPDYDGPQRIIGYLPTWVEGYDIANEFNPEVVTHVNISFLMFKQNNNNYNSSDFASIAFDETQEYKVDSVLFDLGVLQKAQQKGVTVSVALGGATDFAFIWLMDKYHNNDQKLNEIADLIINYMDEKGLDGVDLDMECWWADANITGTSDQGGRVRGSKWGDSDQGPHPAAIGLTRLAQKLRQKDPSKLLSAAVFGTSWYGNNYDDELVDHLDWLGLMTYDFTGSWDASPSGPHSALYKVPLNTYPGQSANNPIYSAQDALEYWMGLAEPAWNHDGGFSVPKSKLVLGVPMYGYDFSQQKPAGNGFVYVPYKDIVAEFPNAPTSYDANDSRMLQGNVTGNGRNIYYNTPKLAGKKLEYSRDYGHQGLIIWELTQDVDYNSGGSLLKAINDAAGNTDVNQSPNVSWVAPVNMETLVMSSFTPITLRASASDADGTIAGVSFEANGSQVTGTLNGSYYEAQVTPTAYGELTLKATAVDNEGASSSQTIKVTIADEAGNLPPVVNVTNPSNGEVITQSELSEIRLSAMVTDDSDVPNVTFTINGQAQSSTANGDEYYALWTPAAEGTYSLTVEATDSESASTIVEIAFEVKIQTSGCDAPQWDAATVYAAAGNIVQYNGKLYSNQWWTQGETPGQAAVWEFIEDCNGQSDPCGEAWQSGKVYATSGTEVVYENKVYRNKWWTQGDNPAAGGVWEYVRDCSATLSYGTGGSGSMAYPNPFTSSLNMRVKVERKGDVSLKMINAQGVIVIDQNAGRLDQGWYEFSLDGASLKAGIYLYQIEINGEIIRSARVIKE</sequence>
<dbReference type="SUPFAM" id="SSF51055">
    <property type="entry name" value="Carbohydrate binding domain"/>
    <property type="match status" value="3"/>
</dbReference>
<keyword evidence="5" id="KW-0119">Carbohydrate metabolism</keyword>
<dbReference type="NCBIfam" id="TIGR04183">
    <property type="entry name" value="Por_Secre_tail"/>
    <property type="match status" value="1"/>
</dbReference>
<comment type="catalytic activity">
    <reaction evidence="1">
        <text>Random endo-hydrolysis of N-acetyl-beta-D-glucosaminide (1-&gt;4)-beta-linkages in chitin and chitodextrins.</text>
        <dbReference type="EC" id="3.2.1.14"/>
    </reaction>
</comment>
<evidence type="ECO:0000256" key="1">
    <source>
        <dbReference type="ARBA" id="ARBA00000822"/>
    </source>
</evidence>
<evidence type="ECO:0000313" key="8">
    <source>
        <dbReference type="EMBL" id="MTI28256.1"/>
    </source>
</evidence>
<dbReference type="EMBL" id="SMLW01000658">
    <property type="protein sequence ID" value="MTI28256.1"/>
    <property type="molecule type" value="Genomic_DNA"/>
</dbReference>
<dbReference type="CDD" id="cd12215">
    <property type="entry name" value="ChiC_BD"/>
    <property type="match status" value="2"/>
</dbReference>
<dbReference type="Gene3D" id="3.20.20.80">
    <property type="entry name" value="Glycosidases"/>
    <property type="match status" value="1"/>
</dbReference>